<comment type="catalytic activity">
    <reaction evidence="1">
        <text>ATP + protein L-histidine = ADP + protein N-phospho-L-histidine.</text>
        <dbReference type="EC" id="2.7.13.3"/>
    </reaction>
</comment>
<dbReference type="InterPro" id="IPR011620">
    <property type="entry name" value="Sig_transdc_His_kinase_LytS_TM"/>
</dbReference>
<dbReference type="InterPro" id="IPR003594">
    <property type="entry name" value="HATPase_dom"/>
</dbReference>
<keyword evidence="11 14" id="KW-1133">Transmembrane helix</keyword>
<evidence type="ECO:0000256" key="7">
    <source>
        <dbReference type="ARBA" id="ARBA00022692"/>
    </source>
</evidence>
<dbReference type="InterPro" id="IPR005467">
    <property type="entry name" value="His_kinase_dom"/>
</dbReference>
<evidence type="ECO:0000256" key="4">
    <source>
        <dbReference type="ARBA" id="ARBA00022475"/>
    </source>
</evidence>
<accession>A0ABW4LSC5</accession>
<evidence type="ECO:0000313" key="17">
    <source>
        <dbReference type="Proteomes" id="UP001597214"/>
    </source>
</evidence>
<dbReference type="EMBL" id="JBHUEM010000028">
    <property type="protein sequence ID" value="MFD1738045.1"/>
    <property type="molecule type" value="Genomic_DNA"/>
</dbReference>
<evidence type="ECO:0000313" key="16">
    <source>
        <dbReference type="EMBL" id="MFD1738045.1"/>
    </source>
</evidence>
<feature type="transmembrane region" description="Helical" evidence="14">
    <location>
        <begin position="128"/>
        <end position="150"/>
    </location>
</feature>
<dbReference type="GO" id="GO:0005524">
    <property type="term" value="F:ATP binding"/>
    <property type="evidence" value="ECO:0007669"/>
    <property type="project" value="UniProtKB-KW"/>
</dbReference>
<dbReference type="InterPro" id="IPR036097">
    <property type="entry name" value="HisK_dim/P_sf"/>
</dbReference>
<evidence type="ECO:0000256" key="2">
    <source>
        <dbReference type="ARBA" id="ARBA00004651"/>
    </source>
</evidence>
<evidence type="ECO:0000256" key="14">
    <source>
        <dbReference type="SAM" id="Phobius"/>
    </source>
</evidence>
<comment type="caution">
    <text evidence="16">The sequence shown here is derived from an EMBL/GenBank/DDBJ whole genome shotgun (WGS) entry which is preliminary data.</text>
</comment>
<dbReference type="SUPFAM" id="SSF55874">
    <property type="entry name" value="ATPase domain of HSP90 chaperone/DNA topoisomerase II/histidine kinase"/>
    <property type="match status" value="1"/>
</dbReference>
<feature type="transmembrane region" description="Helical" evidence="14">
    <location>
        <begin position="5"/>
        <end position="23"/>
    </location>
</feature>
<dbReference type="EC" id="2.7.13.3" evidence="3"/>
<dbReference type="PANTHER" id="PTHR43065">
    <property type="entry name" value="SENSOR HISTIDINE KINASE"/>
    <property type="match status" value="1"/>
</dbReference>
<reference evidence="17" key="1">
    <citation type="journal article" date="2019" name="Int. J. Syst. Evol. Microbiol.">
        <title>The Global Catalogue of Microorganisms (GCM) 10K type strain sequencing project: providing services to taxonomists for standard genome sequencing and annotation.</title>
        <authorList>
            <consortium name="The Broad Institute Genomics Platform"/>
            <consortium name="The Broad Institute Genome Sequencing Center for Infectious Disease"/>
            <person name="Wu L."/>
            <person name="Ma J."/>
        </authorList>
    </citation>
    <scope>NUCLEOTIDE SEQUENCE [LARGE SCALE GENOMIC DNA]</scope>
    <source>
        <strain evidence="17">CCUG 49339</strain>
    </source>
</reference>
<evidence type="ECO:0000256" key="5">
    <source>
        <dbReference type="ARBA" id="ARBA00022553"/>
    </source>
</evidence>
<dbReference type="Pfam" id="PF00512">
    <property type="entry name" value="HisKA"/>
    <property type="match status" value="1"/>
</dbReference>
<dbReference type="PROSITE" id="PS50109">
    <property type="entry name" value="HIS_KIN"/>
    <property type="match status" value="1"/>
</dbReference>
<keyword evidence="12" id="KW-0902">Two-component regulatory system</keyword>
<dbReference type="SUPFAM" id="SSF47384">
    <property type="entry name" value="Homodimeric domain of signal transducing histidine kinase"/>
    <property type="match status" value="1"/>
</dbReference>
<keyword evidence="5" id="KW-0597">Phosphoprotein</keyword>
<evidence type="ECO:0000259" key="15">
    <source>
        <dbReference type="PROSITE" id="PS50109"/>
    </source>
</evidence>
<keyword evidence="4" id="KW-1003">Cell membrane</keyword>
<dbReference type="Pfam" id="PF07694">
    <property type="entry name" value="5TM-5TMR_LYT"/>
    <property type="match status" value="1"/>
</dbReference>
<keyword evidence="7 14" id="KW-0812">Transmembrane</keyword>
<dbReference type="SMART" id="SM00388">
    <property type="entry name" value="HisKA"/>
    <property type="match status" value="1"/>
</dbReference>
<evidence type="ECO:0000256" key="3">
    <source>
        <dbReference type="ARBA" id="ARBA00012438"/>
    </source>
</evidence>
<feature type="transmembrane region" description="Helical" evidence="14">
    <location>
        <begin position="64"/>
        <end position="86"/>
    </location>
</feature>
<keyword evidence="8" id="KW-0547">Nucleotide-binding</keyword>
<dbReference type="InterPro" id="IPR004358">
    <property type="entry name" value="Sig_transdc_His_kin-like_C"/>
</dbReference>
<keyword evidence="6" id="KW-0808">Transferase</keyword>
<evidence type="ECO:0000256" key="13">
    <source>
        <dbReference type="ARBA" id="ARBA00023136"/>
    </source>
</evidence>
<keyword evidence="17" id="KW-1185">Reference proteome</keyword>
<keyword evidence="9" id="KW-0418">Kinase</keyword>
<feature type="transmembrane region" description="Helical" evidence="14">
    <location>
        <begin position="98"/>
        <end position="116"/>
    </location>
</feature>
<gene>
    <name evidence="16" type="ORF">ACFSCX_16035</name>
</gene>
<dbReference type="SMART" id="SM00387">
    <property type="entry name" value="HATPase_c"/>
    <property type="match status" value="1"/>
</dbReference>
<proteinExistence type="predicted"/>
<dbReference type="PRINTS" id="PR00344">
    <property type="entry name" value="BCTRLSENSOR"/>
</dbReference>
<evidence type="ECO:0000256" key="8">
    <source>
        <dbReference type="ARBA" id="ARBA00022741"/>
    </source>
</evidence>
<evidence type="ECO:0000256" key="10">
    <source>
        <dbReference type="ARBA" id="ARBA00022840"/>
    </source>
</evidence>
<keyword evidence="13 14" id="KW-0472">Membrane</keyword>
<feature type="transmembrane region" description="Helical" evidence="14">
    <location>
        <begin position="35"/>
        <end position="52"/>
    </location>
</feature>
<evidence type="ECO:0000256" key="9">
    <source>
        <dbReference type="ARBA" id="ARBA00022777"/>
    </source>
</evidence>
<evidence type="ECO:0000256" key="11">
    <source>
        <dbReference type="ARBA" id="ARBA00022989"/>
    </source>
</evidence>
<dbReference type="Proteomes" id="UP001597214">
    <property type="component" value="Unassembled WGS sequence"/>
</dbReference>
<feature type="transmembrane region" description="Helical" evidence="14">
    <location>
        <begin position="156"/>
        <end position="179"/>
    </location>
</feature>
<feature type="domain" description="Histidine kinase" evidence="15">
    <location>
        <begin position="207"/>
        <end position="414"/>
    </location>
</feature>
<evidence type="ECO:0000256" key="12">
    <source>
        <dbReference type="ARBA" id="ARBA00023012"/>
    </source>
</evidence>
<dbReference type="InterPro" id="IPR036890">
    <property type="entry name" value="HATPase_C_sf"/>
</dbReference>
<dbReference type="PANTHER" id="PTHR43065:SF46">
    <property type="entry name" value="C4-DICARBOXYLATE TRANSPORT SENSOR PROTEIN DCTB"/>
    <property type="match status" value="1"/>
</dbReference>
<dbReference type="RefSeq" id="WP_377929261.1">
    <property type="nucleotide sequence ID" value="NZ_JBHUEM010000028.1"/>
</dbReference>
<comment type="subcellular location">
    <subcellularLocation>
        <location evidence="2">Cell membrane</location>
        <topology evidence="2">Multi-pass membrane protein</topology>
    </subcellularLocation>
</comment>
<evidence type="ECO:0000256" key="6">
    <source>
        <dbReference type="ARBA" id="ARBA00022679"/>
    </source>
</evidence>
<protein>
    <recommendedName>
        <fullName evidence="3">histidine kinase</fullName>
        <ecNumber evidence="3">2.7.13.3</ecNumber>
    </recommendedName>
</protein>
<dbReference type="Gene3D" id="1.10.287.130">
    <property type="match status" value="1"/>
</dbReference>
<organism evidence="16 17">
    <name type="scientific">Bacillus salitolerans</name>
    <dbReference type="NCBI Taxonomy" id="1437434"/>
    <lineage>
        <taxon>Bacteria</taxon>
        <taxon>Bacillati</taxon>
        <taxon>Bacillota</taxon>
        <taxon>Bacilli</taxon>
        <taxon>Bacillales</taxon>
        <taxon>Bacillaceae</taxon>
        <taxon>Bacillus</taxon>
    </lineage>
</organism>
<name>A0ABW4LSC5_9BACI</name>
<keyword evidence="10 16" id="KW-0067">ATP-binding</keyword>
<dbReference type="Pfam" id="PF02518">
    <property type="entry name" value="HATPase_c"/>
    <property type="match status" value="1"/>
</dbReference>
<dbReference type="InterPro" id="IPR003661">
    <property type="entry name" value="HisK_dim/P_dom"/>
</dbReference>
<dbReference type="CDD" id="cd00082">
    <property type="entry name" value="HisKA"/>
    <property type="match status" value="1"/>
</dbReference>
<sequence length="417" mass="47652">MTETLLINLLFLLIPVITYLVFFEDKKRPYSYNRYLFILSALSMVLCMSFPIQLEIGFIFDLRFVPFIIASLFGGYRIAIPLWIVLNVYRFYIGGDGIFPSFIYSSIVFILVSLSSKAFLQLESKKRIIAASFLSFLAMASYLFYISSYFQPLTSHFWSIVTNVITIHVGGTVIVMILIQKIIHNLKTREKYNDTERLSVISELAASISHEIRNPLTVTSGFLQLLNKSTTLTEEEKKYVDFSMQELKRAENIVSDFLSLAKPQAQYMVQSDLKEEFDYVHNIMLPYANIHDVKMQYEFSNSLQLRYDKSQIQQSLINLFKNGIESMKEKGGNLTVTVSEHKSEIQIIIQDTGVGMSKDEVQRVGKPYYSTKEEGTGLGMLVVFSTVYKLKGKIDIMSEKGKGTTFRISLPASEQKA</sequence>
<dbReference type="Gene3D" id="3.30.565.10">
    <property type="entry name" value="Histidine kinase-like ATPase, C-terminal domain"/>
    <property type="match status" value="1"/>
</dbReference>
<evidence type="ECO:0000256" key="1">
    <source>
        <dbReference type="ARBA" id="ARBA00000085"/>
    </source>
</evidence>